<sequence>MPYIYGSEILGMARHTFRDAGTESTWAIMWWSAPSCIRTGHMVDMLVAMVTLRDSVGALRGGVSVVKVFPIIEKHCYVSLLRFVRNLRHGYCVHDNILMPNGACAYCKNVTLRVYLQGSKQEVSDVGARGMVHHMPQSVHCHVSQEAGPSHAPDPHFHVIQEAGPSYAPDPPVCITRGADSCRGSSRVHVTVEAQQSHAPEPAVALPAVSSDASILSGSILMDETIVQQLLGPFYEEESAPVLILQRQDKLARSRAVPMLLFILMTWDEWNANVATLAHYFSQMKALNLLHHLLNDDGDDCIDYRQFIRNYNAALSFASFCADCIVESPRSSVYTFQIYTQMHHLTSGAAHPPEGKDPRYNQLYFIDVDAANAAYHLLHEINPLAQLHKSMHEVMAAEEEDACQKGRPLWQVTLTLKQGLGKGPNVYNLPAAVNDVAAIFMVNALPDPMTHPVPTWRTWVHEWCLKLCHCERVSQPIIAMSLEGRQQACHRPDVVCRVVKVKLDSLIDDIHNKQIFGKLSAYTNTIEFLKRELRHAHIVIILDKGDKTAIPTCCIQNVDYLCLASGTIPAYSIFRRCYVANLFFTIVALSSTEGLIIIHLQLLALRCAVIGMSCRTVPTYCSSLQATRYLNKYIQKGHESAVLQVGDIVRDEVTSYRDSRYVSSPEACWRLLSFKMADKNIIAVRLALHLENRQSVFIQDNDVAGALERVREKNTHLTAFFHYNSQNKLLHQCVWVDTMSSGHYLCGIPTALLLDRKTAHVEGKGEGGPTSFQDLQTVHHTVHPTYMLACMDLLRLDRDDIYQVTIYEVAMWSISGCLRELFSRIFLHCNTADPLVIYNNLKPYILDDIGDNVGRVHGLPQYEVEFECNEADSMHSLLNADQNVVFTEVVVAVAEADSDAEAHCRVFFGDGPGGSGKTFLYNCIIHSLRADNKMYVLLPGYALSQSFGWRLLQEVAKNDCTKFGSKVLLLGGDFRQVLPVVSHGGRADQSTLGKKSSSSSCFTSGGGGCPSIPGHPDGYVKLPDVLVLPENADICNHVFGHGVLTEEVTSVRAIPCPRNKDFDEMNAIMVARLGGDRRTFLSHNIQLEDSTEDSMNVPIEFLNSLTVCSLLPHSMTLAVGPSIMLIRNLNTKHGLCNGTRLVVINLNDYVIDAKLHFPFSFVRRQFSICLAFAMAVNKSRGQTFNRIGIYLPNHVFSHGQLYVALSRAKSSDSVSVLAKQSSAIILPREHKRKKAWFLSETNCKYVLWIDCSGCVKRCNSAMTNMCCQGIYWWIVENIIADGEASAVYYCGLSLAISIVLRIGQEHTAPEDARRPYPDAQSTSILNAIFSKRELLGKYGTPSYFLRNHLFDPAIFAHM</sequence>
<dbReference type="Pfam" id="PF14214">
    <property type="entry name" value="Helitron_like_N"/>
    <property type="match status" value="1"/>
</dbReference>
<evidence type="ECO:0000313" key="5">
    <source>
        <dbReference type="EMBL" id="KAJ8882094.1"/>
    </source>
</evidence>
<dbReference type="PANTHER" id="PTHR10492:SF57">
    <property type="entry name" value="ATP-DEPENDENT DNA HELICASE"/>
    <property type="match status" value="1"/>
</dbReference>
<dbReference type="InterPro" id="IPR027417">
    <property type="entry name" value="P-loop_NTPase"/>
</dbReference>
<proteinExistence type="inferred from homology"/>
<accession>A0ABQ9HCV7</accession>
<dbReference type="Proteomes" id="UP001159363">
    <property type="component" value="Chromosome 5"/>
</dbReference>
<dbReference type="SUPFAM" id="SSF52540">
    <property type="entry name" value="P-loop containing nucleoside triphosphate hydrolases"/>
    <property type="match status" value="2"/>
</dbReference>
<comment type="cofactor">
    <cofactor evidence="1">
        <name>Mg(2+)</name>
        <dbReference type="ChEBI" id="CHEBI:18420"/>
    </cofactor>
</comment>
<evidence type="ECO:0000259" key="4">
    <source>
        <dbReference type="Pfam" id="PF21530"/>
    </source>
</evidence>
<name>A0ABQ9HCV7_9NEOP</name>
<feature type="domain" description="DNA helicase Pif1-like DEAD-box helicase" evidence="2">
    <location>
        <begin position="878"/>
        <end position="934"/>
    </location>
</feature>
<evidence type="ECO:0000259" key="3">
    <source>
        <dbReference type="Pfam" id="PF14214"/>
    </source>
</evidence>
<evidence type="ECO:0000259" key="2">
    <source>
        <dbReference type="Pfam" id="PF05970"/>
    </source>
</evidence>
<feature type="domain" description="DNA helicase Pif1-like DEAD-box helicase" evidence="2">
    <location>
        <begin position="952"/>
        <end position="992"/>
    </location>
</feature>
<keyword evidence="1" id="KW-0233">DNA recombination</keyword>
<dbReference type="InterPro" id="IPR010285">
    <property type="entry name" value="DNA_helicase_pif1-like_DEAD"/>
</dbReference>
<dbReference type="Pfam" id="PF21530">
    <property type="entry name" value="Pif1_2B_dom"/>
    <property type="match status" value="1"/>
</dbReference>
<keyword evidence="1" id="KW-0067">ATP-binding</keyword>
<keyword evidence="6" id="KW-1185">Reference proteome</keyword>
<dbReference type="InterPro" id="IPR025476">
    <property type="entry name" value="Helitron_helicase-like"/>
</dbReference>
<reference evidence="5 6" key="1">
    <citation type="submission" date="2023-02" db="EMBL/GenBank/DDBJ databases">
        <title>LHISI_Scaffold_Assembly.</title>
        <authorList>
            <person name="Stuart O.P."/>
            <person name="Cleave R."/>
            <person name="Magrath M.J.L."/>
            <person name="Mikheyev A.S."/>
        </authorList>
    </citation>
    <scope>NUCLEOTIDE SEQUENCE [LARGE SCALE GENOMIC DNA]</scope>
    <source>
        <strain evidence="5">Daus_M_001</strain>
        <tissue evidence="5">Leg muscle</tissue>
    </source>
</reference>
<dbReference type="Pfam" id="PF05970">
    <property type="entry name" value="PIF1"/>
    <property type="match status" value="2"/>
</dbReference>
<dbReference type="EC" id="5.6.2.3" evidence="1"/>
<dbReference type="EMBL" id="JARBHB010000006">
    <property type="protein sequence ID" value="KAJ8882094.1"/>
    <property type="molecule type" value="Genomic_DNA"/>
</dbReference>
<keyword evidence="1" id="KW-0234">DNA repair</keyword>
<organism evidence="5 6">
    <name type="scientific">Dryococelus australis</name>
    <dbReference type="NCBI Taxonomy" id="614101"/>
    <lineage>
        <taxon>Eukaryota</taxon>
        <taxon>Metazoa</taxon>
        <taxon>Ecdysozoa</taxon>
        <taxon>Arthropoda</taxon>
        <taxon>Hexapoda</taxon>
        <taxon>Insecta</taxon>
        <taxon>Pterygota</taxon>
        <taxon>Neoptera</taxon>
        <taxon>Polyneoptera</taxon>
        <taxon>Phasmatodea</taxon>
        <taxon>Verophasmatodea</taxon>
        <taxon>Anareolatae</taxon>
        <taxon>Phasmatidae</taxon>
        <taxon>Eurycanthinae</taxon>
        <taxon>Dryococelus</taxon>
    </lineage>
</organism>
<comment type="similarity">
    <text evidence="1">Belongs to the helicase family.</text>
</comment>
<gene>
    <name evidence="5" type="ORF">PR048_018582</name>
</gene>
<comment type="caution">
    <text evidence="5">The sequence shown here is derived from an EMBL/GenBank/DDBJ whole genome shotgun (WGS) entry which is preliminary data.</text>
</comment>
<keyword evidence="1" id="KW-0378">Hydrolase</keyword>
<dbReference type="CDD" id="cd18809">
    <property type="entry name" value="SF1_C_RecD"/>
    <property type="match status" value="1"/>
</dbReference>
<dbReference type="InterPro" id="IPR049163">
    <property type="entry name" value="Pif1-like_2B_dom"/>
</dbReference>
<protein>
    <recommendedName>
        <fullName evidence="1">ATP-dependent DNA helicase</fullName>
        <ecNumber evidence="1">5.6.2.3</ecNumber>
    </recommendedName>
</protein>
<evidence type="ECO:0000313" key="6">
    <source>
        <dbReference type="Proteomes" id="UP001159363"/>
    </source>
</evidence>
<feature type="domain" description="DNA helicase Pif1-like 2B" evidence="4">
    <location>
        <begin position="1100"/>
        <end position="1146"/>
    </location>
</feature>
<keyword evidence="1" id="KW-0227">DNA damage</keyword>
<keyword evidence="1" id="KW-0347">Helicase</keyword>
<dbReference type="PANTHER" id="PTHR10492">
    <property type="match status" value="1"/>
</dbReference>
<evidence type="ECO:0000256" key="1">
    <source>
        <dbReference type="RuleBase" id="RU363044"/>
    </source>
</evidence>
<comment type="catalytic activity">
    <reaction evidence="1">
        <text>ATP + H2O = ADP + phosphate + H(+)</text>
        <dbReference type="Rhea" id="RHEA:13065"/>
        <dbReference type="ChEBI" id="CHEBI:15377"/>
        <dbReference type="ChEBI" id="CHEBI:15378"/>
        <dbReference type="ChEBI" id="CHEBI:30616"/>
        <dbReference type="ChEBI" id="CHEBI:43474"/>
        <dbReference type="ChEBI" id="CHEBI:456216"/>
        <dbReference type="EC" id="5.6.2.3"/>
    </reaction>
</comment>
<keyword evidence="1" id="KW-0547">Nucleotide-binding</keyword>
<feature type="domain" description="Helitron helicase-like" evidence="3">
    <location>
        <begin position="481"/>
        <end position="540"/>
    </location>
</feature>